<sequence>MSLTGGDGDNAAVCPICNLDKRNVKEKETHAGKELKGGTGQLSKKIEKPVRQVQAVVKSNTLAKKWRSKTLLHRSQKDVGAEKQQQKMAMQQQQQQQQEMLVAHDDRLHTPMIGSVNVNPASPPISKVGIGGANTPGKLGTPGKLSGTPSKSRSVSRGSAAKKSRGGEGGGGGEDRARESPTDAMEKIGWDFDEGQAGAGLDMFGDVGRDSPVRLPDIRG</sequence>
<feature type="region of interest" description="Disordered" evidence="1">
    <location>
        <begin position="118"/>
        <end position="220"/>
    </location>
</feature>
<evidence type="ECO:0000313" key="2">
    <source>
        <dbReference type="EMBL" id="GMI58625.1"/>
    </source>
</evidence>
<gene>
    <name evidence="2" type="ORF">TeGR_g12662</name>
</gene>
<feature type="compositionally biased region" description="Basic and acidic residues" evidence="1">
    <location>
        <begin position="75"/>
        <end position="85"/>
    </location>
</feature>
<evidence type="ECO:0000256" key="1">
    <source>
        <dbReference type="SAM" id="MobiDB-lite"/>
    </source>
</evidence>
<feature type="compositionally biased region" description="Basic and acidic residues" evidence="1">
    <location>
        <begin position="19"/>
        <end position="36"/>
    </location>
</feature>
<feature type="region of interest" description="Disordered" evidence="1">
    <location>
        <begin position="70"/>
        <end position="100"/>
    </location>
</feature>
<comment type="caution">
    <text evidence="2">The sequence shown here is derived from an EMBL/GenBank/DDBJ whole genome shotgun (WGS) entry which is preliminary data.</text>
</comment>
<keyword evidence="3" id="KW-1185">Reference proteome</keyword>
<proteinExistence type="predicted"/>
<protein>
    <submittedName>
        <fullName evidence="2">Uncharacterized protein</fullName>
    </submittedName>
</protein>
<feature type="compositionally biased region" description="Polar residues" evidence="1">
    <location>
        <begin position="147"/>
        <end position="157"/>
    </location>
</feature>
<evidence type="ECO:0000313" key="3">
    <source>
        <dbReference type="Proteomes" id="UP001165060"/>
    </source>
</evidence>
<accession>A0ABQ6ND21</accession>
<dbReference type="Proteomes" id="UP001165060">
    <property type="component" value="Unassembled WGS sequence"/>
</dbReference>
<name>A0ABQ6ND21_9STRA</name>
<feature type="compositionally biased region" description="Low complexity" evidence="1">
    <location>
        <begin position="86"/>
        <end position="99"/>
    </location>
</feature>
<dbReference type="EMBL" id="BRYB01006479">
    <property type="protein sequence ID" value="GMI58625.1"/>
    <property type="molecule type" value="Genomic_DNA"/>
</dbReference>
<reference evidence="2 3" key="1">
    <citation type="journal article" date="2023" name="Commun. Biol.">
        <title>Genome analysis of Parmales, the sister group of diatoms, reveals the evolutionary specialization of diatoms from phago-mixotrophs to photoautotrophs.</title>
        <authorList>
            <person name="Ban H."/>
            <person name="Sato S."/>
            <person name="Yoshikawa S."/>
            <person name="Yamada K."/>
            <person name="Nakamura Y."/>
            <person name="Ichinomiya M."/>
            <person name="Sato N."/>
            <person name="Blanc-Mathieu R."/>
            <person name="Endo H."/>
            <person name="Kuwata A."/>
            <person name="Ogata H."/>
        </authorList>
    </citation>
    <scope>NUCLEOTIDE SEQUENCE [LARGE SCALE GENOMIC DNA]</scope>
</reference>
<feature type="compositionally biased region" description="Basic and acidic residues" evidence="1">
    <location>
        <begin position="173"/>
        <end position="190"/>
    </location>
</feature>
<organism evidence="2 3">
    <name type="scientific">Tetraparma gracilis</name>
    <dbReference type="NCBI Taxonomy" id="2962635"/>
    <lineage>
        <taxon>Eukaryota</taxon>
        <taxon>Sar</taxon>
        <taxon>Stramenopiles</taxon>
        <taxon>Ochrophyta</taxon>
        <taxon>Bolidophyceae</taxon>
        <taxon>Parmales</taxon>
        <taxon>Triparmaceae</taxon>
        <taxon>Tetraparma</taxon>
    </lineage>
</organism>
<feature type="region of interest" description="Disordered" evidence="1">
    <location>
        <begin position="1"/>
        <end position="48"/>
    </location>
</feature>
<feature type="compositionally biased region" description="Basic and acidic residues" evidence="1">
    <location>
        <begin position="207"/>
        <end position="220"/>
    </location>
</feature>